<dbReference type="EMBL" id="FMSP01000024">
    <property type="protein sequence ID" value="SCV74940.1"/>
    <property type="molecule type" value="Genomic_DNA"/>
</dbReference>
<feature type="region of interest" description="Disordered" evidence="1">
    <location>
        <begin position="196"/>
        <end position="217"/>
    </location>
</feature>
<name>A0A238FMF0_9BASI</name>
<reference evidence="5" key="1">
    <citation type="submission" date="2016-09" db="EMBL/GenBank/DDBJ databases">
        <authorList>
            <person name="Jeantristanb JTB J.-T."/>
            <person name="Ricardo R."/>
        </authorList>
    </citation>
    <scope>NUCLEOTIDE SEQUENCE [LARGE SCALE GENOMIC DNA]</scope>
</reference>
<evidence type="ECO:0000256" key="1">
    <source>
        <dbReference type="SAM" id="MobiDB-lite"/>
    </source>
</evidence>
<dbReference type="OrthoDB" id="160645at2759"/>
<evidence type="ECO:0000313" key="4">
    <source>
        <dbReference type="EMBL" id="SCV74940.1"/>
    </source>
</evidence>
<protein>
    <submittedName>
        <fullName evidence="4">BQ2448_7969 protein</fullName>
    </submittedName>
</protein>
<sequence length="294" mass="33102">MRIPVHAICAIFLLLRSVRTEGEMLRPWPMYQSKTAASGIPHKMSRGLPLDPRAFVASFELLDSERLVWTSSPDAEGKVVFAMMQVDTHETEKVINMQRFTHQVQSVTCGASRTHISFVQPEAFQAAADAWSWVNLADAHLMHVISYWKDCLSPEGNFKPFHFTKMSTDPLTRTIILEGAEQEWAKALHSWTLEIGEGPDEPDKPLPPPPPDAVMEKSAPSQELNPEVQKASWFSTFGDILKYGWNVDHSRTLTANLTSDFGHIVAPKVAFRDHVYGGFWICRKCFTSGTVTFK</sequence>
<proteinExistence type="predicted"/>
<evidence type="ECO:0000313" key="5">
    <source>
        <dbReference type="Proteomes" id="UP000198372"/>
    </source>
</evidence>
<keyword evidence="5" id="KW-1185">Reference proteome</keyword>
<dbReference type="Pfam" id="PF22974">
    <property type="entry name" value="DUF7029"/>
    <property type="match status" value="1"/>
</dbReference>
<accession>A0A238FMF0</accession>
<organism evidence="4 5">
    <name type="scientific">Microbotryum intermedium</name>
    <dbReference type="NCBI Taxonomy" id="269621"/>
    <lineage>
        <taxon>Eukaryota</taxon>
        <taxon>Fungi</taxon>
        <taxon>Dikarya</taxon>
        <taxon>Basidiomycota</taxon>
        <taxon>Pucciniomycotina</taxon>
        <taxon>Microbotryomycetes</taxon>
        <taxon>Microbotryales</taxon>
        <taxon>Microbotryaceae</taxon>
        <taxon>Microbotryum</taxon>
    </lineage>
</organism>
<feature type="signal peptide" evidence="2">
    <location>
        <begin position="1"/>
        <end position="20"/>
    </location>
</feature>
<feature type="domain" description="DUF7029" evidence="3">
    <location>
        <begin position="88"/>
        <end position="191"/>
    </location>
</feature>
<dbReference type="InterPro" id="IPR054293">
    <property type="entry name" value="DUF7029"/>
</dbReference>
<evidence type="ECO:0000256" key="2">
    <source>
        <dbReference type="SAM" id="SignalP"/>
    </source>
</evidence>
<evidence type="ECO:0000259" key="3">
    <source>
        <dbReference type="Pfam" id="PF22974"/>
    </source>
</evidence>
<dbReference type="Proteomes" id="UP000198372">
    <property type="component" value="Unassembled WGS sequence"/>
</dbReference>
<feature type="chain" id="PRO_5012104830" evidence="2">
    <location>
        <begin position="21"/>
        <end position="294"/>
    </location>
</feature>
<dbReference type="STRING" id="269621.A0A238FMF0"/>
<keyword evidence="2" id="KW-0732">Signal</keyword>
<dbReference type="AlphaFoldDB" id="A0A238FMF0"/>
<gene>
    <name evidence="4" type="ORF">BQ2448_7969</name>
</gene>